<feature type="transmembrane region" description="Helical" evidence="1">
    <location>
        <begin position="48"/>
        <end position="66"/>
    </location>
</feature>
<sequence>MASGTRRKTGFSSSAALLFQGGIGVLGLLAILLFGIPVHLASVGVWSSLIYGLFGAAATYGLLLLLTRVPGLFPENLERQMQGLYNFASSYSPAVLVLLSVLAGVGEELLFRGAVQGWLMTQTGPLTALLAASVLFGLVHYVSFTYFLVATGLGLILGAAYLLSESLLLVMVWHAIYDMIALFCLLRFPRWFGVRPVDQDNSPLQE</sequence>
<evidence type="ECO:0000313" key="3">
    <source>
        <dbReference type="EMBL" id="SFR55089.1"/>
    </source>
</evidence>
<protein>
    <recommendedName>
        <fullName evidence="2">CAAX prenyl protease 2/Lysostaphin resistance protein A-like domain-containing protein</fullName>
    </recommendedName>
</protein>
<keyword evidence="1" id="KW-0472">Membrane</keyword>
<feature type="transmembrane region" description="Helical" evidence="1">
    <location>
        <begin position="87"/>
        <end position="106"/>
    </location>
</feature>
<dbReference type="PANTHER" id="PTHR36435">
    <property type="entry name" value="SLR1288 PROTEIN"/>
    <property type="match status" value="1"/>
</dbReference>
<keyword evidence="4" id="KW-1185">Reference proteome</keyword>
<evidence type="ECO:0000259" key="2">
    <source>
        <dbReference type="Pfam" id="PF02517"/>
    </source>
</evidence>
<dbReference type="GO" id="GO:0080120">
    <property type="term" value="P:CAAX-box protein maturation"/>
    <property type="evidence" value="ECO:0007669"/>
    <property type="project" value="UniProtKB-ARBA"/>
</dbReference>
<dbReference type="InterPro" id="IPR003675">
    <property type="entry name" value="Rce1/LyrA-like_dom"/>
</dbReference>
<accession>A0A1I6HKU8</accession>
<dbReference type="Proteomes" id="UP000199290">
    <property type="component" value="Unassembled WGS sequence"/>
</dbReference>
<evidence type="ECO:0000256" key="1">
    <source>
        <dbReference type="SAM" id="Phobius"/>
    </source>
</evidence>
<feature type="transmembrane region" description="Helical" evidence="1">
    <location>
        <begin position="15"/>
        <end position="36"/>
    </location>
</feature>
<dbReference type="AlphaFoldDB" id="A0A1I6HKU8"/>
<proteinExistence type="predicted"/>
<name>A0A1I6HKU8_9GAMM</name>
<dbReference type="Pfam" id="PF02517">
    <property type="entry name" value="Rce1-like"/>
    <property type="match status" value="1"/>
</dbReference>
<dbReference type="InterPro" id="IPR052710">
    <property type="entry name" value="CAAX_protease"/>
</dbReference>
<dbReference type="OrthoDB" id="118729at2"/>
<organism evidence="3 4">
    <name type="scientific">Marinobacter gudaonensis</name>
    <dbReference type="NCBI Taxonomy" id="375760"/>
    <lineage>
        <taxon>Bacteria</taxon>
        <taxon>Pseudomonadati</taxon>
        <taxon>Pseudomonadota</taxon>
        <taxon>Gammaproteobacteria</taxon>
        <taxon>Pseudomonadales</taxon>
        <taxon>Marinobacteraceae</taxon>
        <taxon>Marinobacter</taxon>
    </lineage>
</organism>
<dbReference type="PANTHER" id="PTHR36435:SF1">
    <property type="entry name" value="CAAX AMINO TERMINAL PROTEASE FAMILY PROTEIN"/>
    <property type="match status" value="1"/>
</dbReference>
<gene>
    <name evidence="3" type="ORF">SAMN04488073_2711</name>
</gene>
<dbReference type="STRING" id="375760.SAMN04488073_2711"/>
<keyword evidence="1" id="KW-0812">Transmembrane</keyword>
<keyword evidence="1" id="KW-1133">Transmembrane helix</keyword>
<dbReference type="GO" id="GO:0004175">
    <property type="term" value="F:endopeptidase activity"/>
    <property type="evidence" value="ECO:0007669"/>
    <property type="project" value="UniProtKB-ARBA"/>
</dbReference>
<evidence type="ECO:0000313" key="4">
    <source>
        <dbReference type="Proteomes" id="UP000199290"/>
    </source>
</evidence>
<dbReference type="RefSeq" id="WP_091991372.1">
    <property type="nucleotide sequence ID" value="NZ_FOYV01000002.1"/>
</dbReference>
<feature type="transmembrane region" description="Helical" evidence="1">
    <location>
        <begin position="118"/>
        <end position="139"/>
    </location>
</feature>
<reference evidence="4" key="1">
    <citation type="submission" date="2016-10" db="EMBL/GenBank/DDBJ databases">
        <authorList>
            <person name="Varghese N."/>
            <person name="Submissions S."/>
        </authorList>
    </citation>
    <scope>NUCLEOTIDE SEQUENCE [LARGE SCALE GENOMIC DNA]</scope>
    <source>
        <strain evidence="4">CGMCC 1.6294</strain>
    </source>
</reference>
<dbReference type="EMBL" id="FOYV01000002">
    <property type="protein sequence ID" value="SFR55089.1"/>
    <property type="molecule type" value="Genomic_DNA"/>
</dbReference>
<feature type="domain" description="CAAX prenyl protease 2/Lysostaphin resistance protein A-like" evidence="2">
    <location>
        <begin position="93"/>
        <end position="179"/>
    </location>
</feature>